<comment type="caution">
    <text evidence="1">The sequence shown here is derived from an EMBL/GenBank/DDBJ whole genome shotgun (WGS) entry which is preliminary data.</text>
</comment>
<gene>
    <name evidence="1" type="ORF">ACFQE6_07145</name>
</gene>
<sequence>MADGPNDDAPTSDVIDAALTHLIESKQNIQDARDEHPPHVIQEIATTSVVGLRYQTRVESRWR</sequence>
<proteinExistence type="predicted"/>
<accession>A0ABD5SJP5</accession>
<evidence type="ECO:0000313" key="2">
    <source>
        <dbReference type="Proteomes" id="UP001596383"/>
    </source>
</evidence>
<dbReference type="RefSeq" id="WP_273737858.1">
    <property type="nucleotide sequence ID" value="NZ_JAQIVI010000098.1"/>
</dbReference>
<reference evidence="1 2" key="1">
    <citation type="journal article" date="2019" name="Int. J. Syst. Evol. Microbiol.">
        <title>The Global Catalogue of Microorganisms (GCM) 10K type strain sequencing project: providing services to taxonomists for standard genome sequencing and annotation.</title>
        <authorList>
            <consortium name="The Broad Institute Genomics Platform"/>
            <consortium name="The Broad Institute Genome Sequencing Center for Infectious Disease"/>
            <person name="Wu L."/>
            <person name="Ma J."/>
        </authorList>
    </citation>
    <scope>NUCLEOTIDE SEQUENCE [LARGE SCALE GENOMIC DNA]</scope>
    <source>
        <strain evidence="1 2">LMG 29247</strain>
    </source>
</reference>
<dbReference type="Pfam" id="PF24111">
    <property type="entry name" value="DUF7386"/>
    <property type="match status" value="1"/>
</dbReference>
<dbReference type="InterPro" id="IPR055810">
    <property type="entry name" value="DUF7386"/>
</dbReference>
<keyword evidence="2" id="KW-1185">Reference proteome</keyword>
<evidence type="ECO:0000313" key="1">
    <source>
        <dbReference type="EMBL" id="MFC6764804.1"/>
    </source>
</evidence>
<dbReference type="AlphaFoldDB" id="A0ABD5SJP5"/>
<name>A0ABD5SJP5_9EURY</name>
<organism evidence="1 2">
    <name type="scientific">Natrinema soli</name>
    <dbReference type="NCBI Taxonomy" id="1930624"/>
    <lineage>
        <taxon>Archaea</taxon>
        <taxon>Methanobacteriati</taxon>
        <taxon>Methanobacteriota</taxon>
        <taxon>Stenosarchaea group</taxon>
        <taxon>Halobacteria</taxon>
        <taxon>Halobacteriales</taxon>
        <taxon>Natrialbaceae</taxon>
        <taxon>Natrinema</taxon>
    </lineage>
</organism>
<dbReference type="Proteomes" id="UP001596383">
    <property type="component" value="Unassembled WGS sequence"/>
</dbReference>
<protein>
    <submittedName>
        <fullName evidence="1">Uncharacterized protein</fullName>
    </submittedName>
</protein>
<dbReference type="EMBL" id="JBHSWV010000098">
    <property type="protein sequence ID" value="MFC6764804.1"/>
    <property type="molecule type" value="Genomic_DNA"/>
</dbReference>